<organism evidence="1">
    <name type="scientific">marine sediment metagenome</name>
    <dbReference type="NCBI Taxonomy" id="412755"/>
    <lineage>
        <taxon>unclassified sequences</taxon>
        <taxon>metagenomes</taxon>
        <taxon>ecological metagenomes</taxon>
    </lineage>
</organism>
<sequence>MSKAQIFTKRDFDSVQEAKRTIHDLLPQLDKAESCGIECHEIRQVAEAFRTRLEAIEKNFMSPAPTV</sequence>
<protein>
    <submittedName>
        <fullName evidence="1">Uncharacterized protein</fullName>
    </submittedName>
</protein>
<dbReference type="AlphaFoldDB" id="X1VHX4"/>
<accession>X1VHX4</accession>
<proteinExistence type="predicted"/>
<name>X1VHX4_9ZZZZ</name>
<gene>
    <name evidence="1" type="ORF">S12H4_43327</name>
</gene>
<reference evidence="1" key="1">
    <citation type="journal article" date="2014" name="Front. Microbiol.">
        <title>High frequency of phylogenetically diverse reductive dehalogenase-homologous genes in deep subseafloor sedimentary metagenomes.</title>
        <authorList>
            <person name="Kawai M."/>
            <person name="Futagami T."/>
            <person name="Toyoda A."/>
            <person name="Takaki Y."/>
            <person name="Nishi S."/>
            <person name="Hori S."/>
            <person name="Arai W."/>
            <person name="Tsubouchi T."/>
            <person name="Morono Y."/>
            <person name="Uchiyama I."/>
            <person name="Ito T."/>
            <person name="Fujiyama A."/>
            <person name="Inagaki F."/>
            <person name="Takami H."/>
        </authorList>
    </citation>
    <scope>NUCLEOTIDE SEQUENCE</scope>
    <source>
        <strain evidence="1">Expedition CK06-06</strain>
    </source>
</reference>
<dbReference type="EMBL" id="BARW01026584">
    <property type="protein sequence ID" value="GAJ07055.1"/>
    <property type="molecule type" value="Genomic_DNA"/>
</dbReference>
<comment type="caution">
    <text evidence="1">The sequence shown here is derived from an EMBL/GenBank/DDBJ whole genome shotgun (WGS) entry which is preliminary data.</text>
</comment>
<evidence type="ECO:0000313" key="1">
    <source>
        <dbReference type="EMBL" id="GAJ07055.1"/>
    </source>
</evidence>